<dbReference type="GO" id="GO:0006811">
    <property type="term" value="P:monoatomic ion transport"/>
    <property type="evidence" value="ECO:0007669"/>
    <property type="project" value="UniProtKB-KW"/>
</dbReference>
<evidence type="ECO:0000259" key="16">
    <source>
        <dbReference type="Pfam" id="PF22461"/>
    </source>
</evidence>
<keyword evidence="13" id="KW-0998">Cell outer membrane</keyword>
<keyword evidence="9" id="KW-0406">Ion transport</keyword>
<evidence type="ECO:0000256" key="1">
    <source>
        <dbReference type="ARBA" id="ARBA00004571"/>
    </source>
</evidence>
<dbReference type="AlphaFoldDB" id="A0A2Z6ILP5"/>
<protein>
    <submittedName>
        <fullName evidence="17">Uncharacterized protein</fullName>
    </submittedName>
</protein>
<dbReference type="GO" id="GO:0015159">
    <property type="term" value="F:polysaccharide transmembrane transporter activity"/>
    <property type="evidence" value="ECO:0007669"/>
    <property type="project" value="InterPro"/>
</dbReference>
<evidence type="ECO:0000256" key="7">
    <source>
        <dbReference type="ARBA" id="ARBA00022729"/>
    </source>
</evidence>
<evidence type="ECO:0000256" key="8">
    <source>
        <dbReference type="ARBA" id="ARBA00023047"/>
    </source>
</evidence>
<dbReference type="KEGG" id="afj:AFERRID_09110"/>
<keyword evidence="12" id="KW-0564">Palmitate</keyword>
<keyword evidence="14" id="KW-0449">Lipoprotein</keyword>
<evidence type="ECO:0000256" key="4">
    <source>
        <dbReference type="ARBA" id="ARBA00022452"/>
    </source>
</evidence>
<feature type="domain" description="SLBB" evidence="16">
    <location>
        <begin position="182"/>
        <end position="256"/>
    </location>
</feature>
<keyword evidence="8" id="KW-0625">Polysaccharide transport</keyword>
<organism evidence="17 18">
    <name type="scientific">Acidithiobacillus ferridurans</name>
    <dbReference type="NCBI Taxonomy" id="1232575"/>
    <lineage>
        <taxon>Bacteria</taxon>
        <taxon>Pseudomonadati</taxon>
        <taxon>Pseudomonadota</taxon>
        <taxon>Acidithiobacillia</taxon>
        <taxon>Acidithiobacillales</taxon>
        <taxon>Acidithiobacillaceae</taxon>
        <taxon>Acidithiobacillus</taxon>
    </lineage>
</organism>
<evidence type="ECO:0000256" key="11">
    <source>
        <dbReference type="ARBA" id="ARBA00023136"/>
    </source>
</evidence>
<evidence type="ECO:0000313" key="18">
    <source>
        <dbReference type="Proteomes" id="UP000280188"/>
    </source>
</evidence>
<keyword evidence="4" id="KW-1134">Transmembrane beta strand</keyword>
<evidence type="ECO:0000256" key="12">
    <source>
        <dbReference type="ARBA" id="ARBA00023139"/>
    </source>
</evidence>
<comment type="subcellular location">
    <subcellularLocation>
        <location evidence="1">Cell outer membrane</location>
        <topology evidence="1">Multi-pass membrane protein</topology>
    </subcellularLocation>
</comment>
<dbReference type="InterPro" id="IPR054765">
    <property type="entry name" value="SLBB_dom"/>
</dbReference>
<keyword evidence="3" id="KW-0813">Transport</keyword>
<dbReference type="EMBL" id="AP018795">
    <property type="protein sequence ID" value="BBF64693.1"/>
    <property type="molecule type" value="Genomic_DNA"/>
</dbReference>
<keyword evidence="6" id="KW-0812">Transmembrane</keyword>
<dbReference type="Gene3D" id="3.10.560.10">
    <property type="entry name" value="Outer membrane lipoprotein wza domain like"/>
    <property type="match status" value="2"/>
</dbReference>
<sequence length="394" mass="42212">MVMVTKSWTIRMGVLAALLLGLEGCAGYMPYSGPRADSVKDVASNKTMAGIQLVDVNYAVSRYIKNEIERPRLDLLKDFTNPDPLTYTVGPGDTLQVYLWEAPPAMLFTSTSQSMSKPSGSMMTAIPEQMVGSDGDIMMPFAGKIPCAGKTLNEIGAEIRKRLSHMAHDPQVVVRLVNNHAQSITVVGNVARSALVPMIPGGVNVLQAIAAAGGVNRPVNKVTLQLSRAGKVLQLPLEDVIRDPAENVSLRGGDILTALYQPLHVTVMGATKQTKEVDFQASGISLAQALATVGGLDGTQADAKAVFVFRFEKPSLLPHWPKPVQLAANGQVPTVFRFDFSNPATLFAAQTFPIQNHDLIYVASAPITDLQKFLGLIIQVVYPIQGLTTAGVVP</sequence>
<feature type="domain" description="Polysaccharide export protein N-terminal" evidence="15">
    <location>
        <begin position="83"/>
        <end position="176"/>
    </location>
</feature>
<dbReference type="Pfam" id="PF02563">
    <property type="entry name" value="Poly_export"/>
    <property type="match status" value="1"/>
</dbReference>
<evidence type="ECO:0000259" key="15">
    <source>
        <dbReference type="Pfam" id="PF02563"/>
    </source>
</evidence>
<dbReference type="InterPro" id="IPR049712">
    <property type="entry name" value="Poly_export"/>
</dbReference>
<keyword evidence="10" id="KW-0626">Porin</keyword>
<dbReference type="GO" id="GO:0046930">
    <property type="term" value="C:pore complex"/>
    <property type="evidence" value="ECO:0007669"/>
    <property type="project" value="UniProtKB-KW"/>
</dbReference>
<dbReference type="PANTHER" id="PTHR33619">
    <property type="entry name" value="POLYSACCHARIDE EXPORT PROTEIN GFCE-RELATED"/>
    <property type="match status" value="1"/>
</dbReference>
<keyword evidence="11" id="KW-0472">Membrane</keyword>
<comment type="similarity">
    <text evidence="2">Belongs to the BexD/CtrA/VexA family.</text>
</comment>
<name>A0A2Z6ILP5_ACIFI</name>
<evidence type="ECO:0000313" key="17">
    <source>
        <dbReference type="EMBL" id="BBF64693.1"/>
    </source>
</evidence>
<proteinExistence type="inferred from homology"/>
<dbReference type="InterPro" id="IPR003715">
    <property type="entry name" value="Poly_export_N"/>
</dbReference>
<evidence type="ECO:0000256" key="9">
    <source>
        <dbReference type="ARBA" id="ARBA00023065"/>
    </source>
</evidence>
<feature type="domain" description="SLBB" evidence="16">
    <location>
        <begin position="265"/>
        <end position="362"/>
    </location>
</feature>
<reference evidence="17 18" key="1">
    <citation type="journal article" date="2018" name="Microbiol. Resour. Announc.">
        <title>Complete Genome Sequence of Acidithiobacillus ferridurans JCM 18981.</title>
        <authorList>
            <person name="Miyauchi T."/>
            <person name="Kouzuma A."/>
            <person name="Abe T."/>
            <person name="Watanabe K."/>
        </authorList>
    </citation>
    <scope>NUCLEOTIDE SEQUENCE [LARGE SCALE GENOMIC DNA]</scope>
    <source>
        <strain evidence="18">ATCC 33020 / DSM 29468 / JCM 18981 / 11Fe</strain>
    </source>
</reference>
<dbReference type="PANTHER" id="PTHR33619:SF3">
    <property type="entry name" value="POLYSACCHARIDE EXPORT PROTEIN GFCE-RELATED"/>
    <property type="match status" value="1"/>
</dbReference>
<keyword evidence="18" id="KW-1185">Reference proteome</keyword>
<gene>
    <name evidence="17" type="ORF">AFERRID_09110</name>
</gene>
<evidence type="ECO:0000256" key="2">
    <source>
        <dbReference type="ARBA" id="ARBA00009450"/>
    </source>
</evidence>
<evidence type="ECO:0000256" key="10">
    <source>
        <dbReference type="ARBA" id="ARBA00023114"/>
    </source>
</evidence>
<evidence type="ECO:0000256" key="3">
    <source>
        <dbReference type="ARBA" id="ARBA00022448"/>
    </source>
</evidence>
<dbReference type="Proteomes" id="UP000280188">
    <property type="component" value="Chromosome"/>
</dbReference>
<accession>A0A2Z6ILP5</accession>
<dbReference type="Pfam" id="PF22461">
    <property type="entry name" value="SLBB_2"/>
    <property type="match status" value="2"/>
</dbReference>
<dbReference type="Gene3D" id="3.30.1950.10">
    <property type="entry name" value="wza like domain"/>
    <property type="match status" value="1"/>
</dbReference>
<dbReference type="GO" id="GO:0015288">
    <property type="term" value="F:porin activity"/>
    <property type="evidence" value="ECO:0007669"/>
    <property type="project" value="UniProtKB-KW"/>
</dbReference>
<keyword evidence="7" id="KW-0732">Signal</keyword>
<evidence type="ECO:0000256" key="5">
    <source>
        <dbReference type="ARBA" id="ARBA00022597"/>
    </source>
</evidence>
<evidence type="ECO:0000256" key="6">
    <source>
        <dbReference type="ARBA" id="ARBA00022692"/>
    </source>
</evidence>
<dbReference type="GO" id="GO:0009279">
    <property type="term" value="C:cell outer membrane"/>
    <property type="evidence" value="ECO:0007669"/>
    <property type="project" value="UniProtKB-SubCell"/>
</dbReference>
<evidence type="ECO:0000256" key="14">
    <source>
        <dbReference type="ARBA" id="ARBA00023288"/>
    </source>
</evidence>
<evidence type="ECO:0000256" key="13">
    <source>
        <dbReference type="ARBA" id="ARBA00023237"/>
    </source>
</evidence>
<keyword evidence="5" id="KW-0762">Sugar transport</keyword>